<dbReference type="Pfam" id="PF00072">
    <property type="entry name" value="Response_reg"/>
    <property type="match status" value="1"/>
</dbReference>
<dbReference type="Pfam" id="PF08664">
    <property type="entry name" value="YcbB"/>
    <property type="match status" value="1"/>
</dbReference>
<evidence type="ECO:0000313" key="3">
    <source>
        <dbReference type="EMBL" id="EGO62834.1"/>
    </source>
</evidence>
<dbReference type="InterPro" id="IPR013972">
    <property type="entry name" value="YcbB"/>
</dbReference>
<reference evidence="3 4" key="1">
    <citation type="journal article" date="2011" name="EMBO J.">
        <title>Structural diversity of bacterial flagellar motors.</title>
        <authorList>
            <person name="Chen S."/>
            <person name="Beeby M."/>
            <person name="Murphy G.E."/>
            <person name="Leadbetter J.R."/>
            <person name="Hendrixson D.R."/>
            <person name="Briegel A."/>
            <person name="Li Z."/>
            <person name="Shi J."/>
            <person name="Tocheva E.I."/>
            <person name="Muller A."/>
            <person name="Dobro M.J."/>
            <person name="Jensen G.J."/>
        </authorList>
    </citation>
    <scope>NUCLEOTIDE SEQUENCE [LARGE SCALE GENOMIC DNA]</scope>
    <source>
        <strain evidence="3 4">DSM 6540</strain>
    </source>
</reference>
<protein>
    <submittedName>
        <fullName evidence="3">Putative two-component response regulator</fullName>
    </submittedName>
</protein>
<dbReference type="AlphaFoldDB" id="F7NM96"/>
<dbReference type="RefSeq" id="WP_004097510.1">
    <property type="nucleotide sequence ID" value="NZ_AFGF01000163.1"/>
</dbReference>
<dbReference type="SUPFAM" id="SSF52172">
    <property type="entry name" value="CheY-like"/>
    <property type="match status" value="1"/>
</dbReference>
<dbReference type="Gene3D" id="3.40.50.2300">
    <property type="match status" value="1"/>
</dbReference>
<dbReference type="eggNOG" id="COG0784">
    <property type="taxonomic scope" value="Bacteria"/>
</dbReference>
<dbReference type="PROSITE" id="PS50110">
    <property type="entry name" value="RESPONSE_REGULATORY"/>
    <property type="match status" value="1"/>
</dbReference>
<dbReference type="InterPro" id="IPR011006">
    <property type="entry name" value="CheY-like_superfamily"/>
</dbReference>
<dbReference type="Proteomes" id="UP000003240">
    <property type="component" value="Unassembled WGS sequence"/>
</dbReference>
<dbReference type="SMART" id="SM00448">
    <property type="entry name" value="REC"/>
    <property type="match status" value="1"/>
</dbReference>
<evidence type="ECO:0000256" key="1">
    <source>
        <dbReference type="PROSITE-ProRule" id="PRU00169"/>
    </source>
</evidence>
<dbReference type="GO" id="GO:0000160">
    <property type="term" value="P:phosphorelay signal transduction system"/>
    <property type="evidence" value="ECO:0007669"/>
    <property type="project" value="InterPro"/>
</dbReference>
<organism evidence="3 4">
    <name type="scientific">Acetonema longum DSM 6540</name>
    <dbReference type="NCBI Taxonomy" id="1009370"/>
    <lineage>
        <taxon>Bacteria</taxon>
        <taxon>Bacillati</taxon>
        <taxon>Bacillota</taxon>
        <taxon>Negativicutes</taxon>
        <taxon>Acetonemataceae</taxon>
        <taxon>Acetonema</taxon>
    </lineage>
</organism>
<dbReference type="EMBL" id="AFGF01000163">
    <property type="protein sequence ID" value="EGO62834.1"/>
    <property type="molecule type" value="Genomic_DNA"/>
</dbReference>
<name>F7NM96_9FIRM</name>
<dbReference type="PANTHER" id="PTHR43228:SF8">
    <property type="entry name" value="TRANSCRIPTIONAL REGULATORY PROTEIN GLNL"/>
    <property type="match status" value="1"/>
</dbReference>
<comment type="caution">
    <text evidence="3">The sequence shown here is derived from an EMBL/GenBank/DDBJ whole genome shotgun (WGS) entry which is preliminary data.</text>
</comment>
<accession>F7NM96</accession>
<feature type="modified residue" description="4-aspartylphosphate" evidence="1">
    <location>
        <position position="54"/>
    </location>
</feature>
<keyword evidence="1" id="KW-0597">Phosphoprotein</keyword>
<proteinExistence type="predicted"/>
<evidence type="ECO:0000313" key="4">
    <source>
        <dbReference type="Proteomes" id="UP000003240"/>
    </source>
</evidence>
<sequence length="315" mass="35497">MRYFIADDDEAIRSMLEEIIEDNDLGEVAGVADNGFTVTARLLNMKAVDILIIDLLMPIRDGIQTVREVVPAFKGGIIMISQVEDKAMIGSAYSLGVHYYITKPINRLEVIGIIQKVREHLRLQEVIHNIEKNLNVLNIDKPVFHPPSVERNMSIMTSGQYLLTELGMISESGSSDLLAILHYLSTCEEQPAGQEIPPLKDIFAHVAVKRLGLPSPEPNAVKRETKAVEQRIRRAIFQGLHHLAALGVTDYTNPTFEKYAPAFFDFTEIRKIMLNMQNNTRGKTIPDRLCPQIHINIKKFVKVFFLASKKALQIP</sequence>
<keyword evidence="4" id="KW-1185">Reference proteome</keyword>
<dbReference type="InterPro" id="IPR001789">
    <property type="entry name" value="Sig_transdc_resp-reg_receiver"/>
</dbReference>
<dbReference type="STRING" id="1009370.ALO_16117"/>
<feature type="domain" description="Response regulatory" evidence="2">
    <location>
        <begin position="2"/>
        <end position="118"/>
    </location>
</feature>
<dbReference type="PANTHER" id="PTHR43228">
    <property type="entry name" value="TWO-COMPONENT RESPONSE REGULATOR"/>
    <property type="match status" value="1"/>
</dbReference>
<dbReference type="OrthoDB" id="1684633at2"/>
<dbReference type="InterPro" id="IPR052048">
    <property type="entry name" value="ST_Response_Regulator"/>
</dbReference>
<gene>
    <name evidence="3" type="ORF">ALO_16117</name>
</gene>
<evidence type="ECO:0000259" key="2">
    <source>
        <dbReference type="PROSITE" id="PS50110"/>
    </source>
</evidence>